<feature type="region of interest" description="Disordered" evidence="1">
    <location>
        <begin position="176"/>
        <end position="199"/>
    </location>
</feature>
<protein>
    <submittedName>
        <fullName evidence="2">Uncharacterized protein</fullName>
    </submittedName>
</protein>
<feature type="compositionally biased region" description="Acidic residues" evidence="1">
    <location>
        <begin position="220"/>
        <end position="236"/>
    </location>
</feature>
<evidence type="ECO:0000313" key="3">
    <source>
        <dbReference type="Proteomes" id="UP000594262"/>
    </source>
</evidence>
<evidence type="ECO:0000256" key="1">
    <source>
        <dbReference type="SAM" id="MobiDB-lite"/>
    </source>
</evidence>
<accession>A0A7M6DKZ6</accession>
<sequence length="324" mass="36194">MRADKKEGKLAIQRRGQYFQMKIKEILEKRSQEEKAWKWRMKDAEFDIVRNETDFSFGVQAGFIQMSAELANGANITLQLFMFKDAGNITGEDGNIYELVKGGTKANIIIHWPNQVDHLDVVILIKCGFDGKKSRKAKKKSKARGRNGSQKAVNRRHLETFSVCSNAQMTFSPSYFSNGEDVDMQDGYPEPQKLSKKEESTEIVLRFNATNIFYDPTVETGDDIGDDSEDDSEEKAEADQALSPPPRGTPEVDQVLPAPTDINNVANPSNEGESEKNEEANLMNVGRNFITGRHHSSDGVPSLTSPVLLLVNLVSFALLKSLIF</sequence>
<dbReference type="EnsemblMetazoa" id="CLYHEMT014483.2">
    <property type="protein sequence ID" value="CLYHEMP014483.2"/>
    <property type="gene ID" value="CLYHEMG014483"/>
</dbReference>
<feature type="compositionally biased region" description="Polar residues" evidence="1">
    <location>
        <begin position="261"/>
        <end position="271"/>
    </location>
</feature>
<feature type="region of interest" description="Disordered" evidence="1">
    <location>
        <begin position="216"/>
        <end position="277"/>
    </location>
</feature>
<dbReference type="AlphaFoldDB" id="A0A7M6DKZ6"/>
<keyword evidence="3" id="KW-1185">Reference proteome</keyword>
<proteinExistence type="predicted"/>
<evidence type="ECO:0000313" key="2">
    <source>
        <dbReference type="EnsemblMetazoa" id="CLYHEMP014483.2"/>
    </source>
</evidence>
<name>A0A7M6DKZ6_9CNID</name>
<dbReference type="Proteomes" id="UP000594262">
    <property type="component" value="Unplaced"/>
</dbReference>
<organism evidence="2 3">
    <name type="scientific">Clytia hemisphaerica</name>
    <dbReference type="NCBI Taxonomy" id="252671"/>
    <lineage>
        <taxon>Eukaryota</taxon>
        <taxon>Metazoa</taxon>
        <taxon>Cnidaria</taxon>
        <taxon>Hydrozoa</taxon>
        <taxon>Hydroidolina</taxon>
        <taxon>Leptothecata</taxon>
        <taxon>Obeliida</taxon>
        <taxon>Clytiidae</taxon>
        <taxon>Clytia</taxon>
    </lineage>
</organism>
<reference evidence="2" key="1">
    <citation type="submission" date="2021-01" db="UniProtKB">
        <authorList>
            <consortium name="EnsemblMetazoa"/>
        </authorList>
    </citation>
    <scope>IDENTIFICATION</scope>
</reference>